<keyword evidence="2" id="KW-1185">Reference proteome</keyword>
<dbReference type="Proteomes" id="UP001302812">
    <property type="component" value="Unassembled WGS sequence"/>
</dbReference>
<gene>
    <name evidence="1" type="ORF">N656DRAFT_489833</name>
</gene>
<sequence length="79" mass="8628">MRAYCQSSLISALVLTPATPLEKYVAISKTGNELEPSDRAAYLPVLHQPRIGIYLPSTVYEKPTISCGSILPRLPVQSL</sequence>
<evidence type="ECO:0000313" key="2">
    <source>
        <dbReference type="Proteomes" id="UP001302812"/>
    </source>
</evidence>
<organism evidence="1 2">
    <name type="scientific">Canariomyces notabilis</name>
    <dbReference type="NCBI Taxonomy" id="2074819"/>
    <lineage>
        <taxon>Eukaryota</taxon>
        <taxon>Fungi</taxon>
        <taxon>Dikarya</taxon>
        <taxon>Ascomycota</taxon>
        <taxon>Pezizomycotina</taxon>
        <taxon>Sordariomycetes</taxon>
        <taxon>Sordariomycetidae</taxon>
        <taxon>Sordariales</taxon>
        <taxon>Chaetomiaceae</taxon>
        <taxon>Canariomyces</taxon>
    </lineage>
</organism>
<protein>
    <submittedName>
        <fullName evidence="1">Uncharacterized protein</fullName>
    </submittedName>
</protein>
<dbReference type="GeneID" id="89933947"/>
<accession>A0AAN6TIS1</accession>
<proteinExistence type="predicted"/>
<reference evidence="1" key="2">
    <citation type="submission" date="2023-05" db="EMBL/GenBank/DDBJ databases">
        <authorList>
            <consortium name="Lawrence Berkeley National Laboratory"/>
            <person name="Steindorff A."/>
            <person name="Hensen N."/>
            <person name="Bonometti L."/>
            <person name="Westerberg I."/>
            <person name="Brannstrom I.O."/>
            <person name="Guillou S."/>
            <person name="Cros-Aarteil S."/>
            <person name="Calhoun S."/>
            <person name="Haridas S."/>
            <person name="Kuo A."/>
            <person name="Mondo S."/>
            <person name="Pangilinan J."/>
            <person name="Riley R."/>
            <person name="Labutti K."/>
            <person name="Andreopoulos B."/>
            <person name="Lipzen A."/>
            <person name="Chen C."/>
            <person name="Yanf M."/>
            <person name="Daum C."/>
            <person name="Ng V."/>
            <person name="Clum A."/>
            <person name="Ohm R."/>
            <person name="Martin F."/>
            <person name="Silar P."/>
            <person name="Natvig D."/>
            <person name="Lalanne C."/>
            <person name="Gautier V."/>
            <person name="Ament-Velasquez S.L."/>
            <person name="Kruys A."/>
            <person name="Hutchinson M.I."/>
            <person name="Powell A.J."/>
            <person name="Barry K."/>
            <person name="Miller A.N."/>
            <person name="Grigoriev I.V."/>
            <person name="Debuchy R."/>
            <person name="Gladieux P."/>
            <person name="Thoren M.H."/>
            <person name="Johannesson H."/>
        </authorList>
    </citation>
    <scope>NUCLEOTIDE SEQUENCE</scope>
    <source>
        <strain evidence="1">CBS 508.74</strain>
    </source>
</reference>
<name>A0AAN6TIS1_9PEZI</name>
<dbReference type="AlphaFoldDB" id="A0AAN6TIS1"/>
<dbReference type="EMBL" id="MU853335">
    <property type="protein sequence ID" value="KAK4115242.1"/>
    <property type="molecule type" value="Genomic_DNA"/>
</dbReference>
<reference evidence="1" key="1">
    <citation type="journal article" date="2023" name="Mol. Phylogenet. Evol.">
        <title>Genome-scale phylogeny and comparative genomics of the fungal order Sordariales.</title>
        <authorList>
            <person name="Hensen N."/>
            <person name="Bonometti L."/>
            <person name="Westerberg I."/>
            <person name="Brannstrom I.O."/>
            <person name="Guillou S."/>
            <person name="Cros-Aarteil S."/>
            <person name="Calhoun S."/>
            <person name="Haridas S."/>
            <person name="Kuo A."/>
            <person name="Mondo S."/>
            <person name="Pangilinan J."/>
            <person name="Riley R."/>
            <person name="LaButti K."/>
            <person name="Andreopoulos B."/>
            <person name="Lipzen A."/>
            <person name="Chen C."/>
            <person name="Yan M."/>
            <person name="Daum C."/>
            <person name="Ng V."/>
            <person name="Clum A."/>
            <person name="Steindorff A."/>
            <person name="Ohm R.A."/>
            <person name="Martin F."/>
            <person name="Silar P."/>
            <person name="Natvig D.O."/>
            <person name="Lalanne C."/>
            <person name="Gautier V."/>
            <person name="Ament-Velasquez S.L."/>
            <person name="Kruys A."/>
            <person name="Hutchinson M.I."/>
            <person name="Powell A.J."/>
            <person name="Barry K."/>
            <person name="Miller A.N."/>
            <person name="Grigoriev I.V."/>
            <person name="Debuchy R."/>
            <person name="Gladieux P."/>
            <person name="Hiltunen Thoren M."/>
            <person name="Johannesson H."/>
        </authorList>
    </citation>
    <scope>NUCLEOTIDE SEQUENCE</scope>
    <source>
        <strain evidence="1">CBS 508.74</strain>
    </source>
</reference>
<dbReference type="RefSeq" id="XP_064672812.1">
    <property type="nucleotide sequence ID" value="XM_064809823.1"/>
</dbReference>
<comment type="caution">
    <text evidence="1">The sequence shown here is derived from an EMBL/GenBank/DDBJ whole genome shotgun (WGS) entry which is preliminary data.</text>
</comment>
<evidence type="ECO:0000313" key="1">
    <source>
        <dbReference type="EMBL" id="KAK4115242.1"/>
    </source>
</evidence>